<protein>
    <recommendedName>
        <fullName evidence="21">Complement component C7</fullName>
    </recommendedName>
</protein>
<keyword evidence="17" id="KW-0472">Membrane</keyword>
<keyword evidence="14" id="KW-0391">Immunity</keyword>
<dbReference type="Pfam" id="PF18434">
    <property type="entry name" value="Kazal_3"/>
    <property type="match status" value="1"/>
</dbReference>
<dbReference type="SMART" id="SM00057">
    <property type="entry name" value="FIMAC"/>
    <property type="match status" value="2"/>
</dbReference>
<evidence type="ECO:0000256" key="9">
    <source>
        <dbReference type="ARBA" id="ARBA00022659"/>
    </source>
</evidence>
<proteinExistence type="inferred from homology"/>
<keyword evidence="8" id="KW-0399">Innate immunity</keyword>
<evidence type="ECO:0000256" key="8">
    <source>
        <dbReference type="ARBA" id="ARBA00022588"/>
    </source>
</evidence>
<evidence type="ECO:0000256" key="26">
    <source>
        <dbReference type="SAM" id="SignalP"/>
    </source>
</evidence>
<dbReference type="InterPro" id="IPR035976">
    <property type="entry name" value="Sushi/SCR/CCP_sf"/>
</dbReference>
<keyword evidence="12" id="KW-0677">Repeat</keyword>
<feature type="disulfide bond" evidence="25">
    <location>
        <begin position="614"/>
        <end position="641"/>
    </location>
</feature>
<dbReference type="PRINTS" id="PR00764">
    <property type="entry name" value="COMPLEMENTC9"/>
</dbReference>
<evidence type="ECO:0000256" key="2">
    <source>
        <dbReference type="ARBA" id="ARBA00004613"/>
    </source>
</evidence>
<dbReference type="PROSITE" id="PS50923">
    <property type="entry name" value="SUSHI"/>
    <property type="match status" value="2"/>
</dbReference>
<evidence type="ECO:0000259" key="28">
    <source>
        <dbReference type="PROSITE" id="PS51412"/>
    </source>
</evidence>
<dbReference type="GO" id="GO:0005576">
    <property type="term" value="C:extracellular region"/>
    <property type="evidence" value="ECO:0007669"/>
    <property type="project" value="UniProtKB-SubCell"/>
</dbReference>
<feature type="disulfide bond" evidence="24">
    <location>
        <begin position="115"/>
        <end position="133"/>
    </location>
</feature>
<dbReference type="InterPro" id="IPR020864">
    <property type="entry name" value="MACPF"/>
</dbReference>
<dbReference type="InterPro" id="IPR048825">
    <property type="entry name" value="C7_KAZAL"/>
</dbReference>
<dbReference type="InterPro" id="IPR020863">
    <property type="entry name" value="MACPF_CS"/>
</dbReference>
<feature type="chain" id="PRO_5035768235" description="Complement component C7" evidence="26">
    <location>
        <begin position="23"/>
        <end position="860"/>
    </location>
</feature>
<evidence type="ECO:0000256" key="11">
    <source>
        <dbReference type="ARBA" id="ARBA00022729"/>
    </source>
</evidence>
<dbReference type="Pfam" id="PF00084">
    <property type="entry name" value="Sushi"/>
    <property type="match status" value="1"/>
</dbReference>
<dbReference type="Gene3D" id="3.30.60.30">
    <property type="match status" value="2"/>
</dbReference>
<comment type="caution">
    <text evidence="25">Lacks conserved residue(s) required for the propagation of feature annotation.</text>
</comment>
<name>A0A8S4BAP3_9TELE</name>
<keyword evidence="4" id="KW-1134">Transmembrane beta strand</keyword>
<evidence type="ECO:0000256" key="22">
    <source>
        <dbReference type="ARBA" id="ARBA00093281"/>
    </source>
</evidence>
<dbReference type="InterPro" id="IPR048831">
    <property type="entry name" value="C8A_B_C6_EGF-like"/>
</dbReference>
<keyword evidence="11 26" id="KW-0732">Signal</keyword>
<evidence type="ECO:0000256" key="23">
    <source>
        <dbReference type="ARBA" id="ARBA00093478"/>
    </source>
</evidence>
<dbReference type="GO" id="GO:0031640">
    <property type="term" value="P:killing of cells of another organism"/>
    <property type="evidence" value="ECO:0007669"/>
    <property type="project" value="UniProtKB-KW"/>
</dbReference>
<keyword evidence="13" id="KW-0204">Cytolysis</keyword>
<dbReference type="SMART" id="SM00192">
    <property type="entry name" value="LDLa"/>
    <property type="match status" value="1"/>
</dbReference>
<evidence type="ECO:0000256" key="1">
    <source>
        <dbReference type="ARBA" id="ARBA00004276"/>
    </source>
</evidence>
<feature type="domain" description="Sushi" evidence="27">
    <location>
        <begin position="584"/>
        <end position="643"/>
    </location>
</feature>
<keyword evidence="18 25" id="KW-1015">Disulfide bond</keyword>
<dbReference type="Pfam" id="PF21330">
    <property type="entry name" value="Kazal_C7"/>
    <property type="match status" value="1"/>
</dbReference>
<dbReference type="Pfam" id="PF00057">
    <property type="entry name" value="Ldl_recept_a"/>
    <property type="match status" value="1"/>
</dbReference>
<dbReference type="InterPro" id="IPR000436">
    <property type="entry name" value="Sushi_SCR_CCP_dom"/>
</dbReference>
<gene>
    <name evidence="29" type="ORF">MMEN_LOCUS10747</name>
</gene>
<organism evidence="29 30">
    <name type="scientific">Menidia menidia</name>
    <name type="common">Atlantic silverside</name>
    <dbReference type="NCBI Taxonomy" id="238744"/>
    <lineage>
        <taxon>Eukaryota</taxon>
        <taxon>Metazoa</taxon>
        <taxon>Chordata</taxon>
        <taxon>Craniata</taxon>
        <taxon>Vertebrata</taxon>
        <taxon>Euteleostomi</taxon>
        <taxon>Actinopterygii</taxon>
        <taxon>Neopterygii</taxon>
        <taxon>Teleostei</taxon>
        <taxon>Neoteleostei</taxon>
        <taxon>Acanthomorphata</taxon>
        <taxon>Ovalentaria</taxon>
        <taxon>Atherinomorphae</taxon>
        <taxon>Atheriniformes</taxon>
        <taxon>Atherinopsidae</taxon>
        <taxon>Menidiinae</taxon>
        <taxon>Menidia</taxon>
    </lineage>
</organism>
<dbReference type="InterPro" id="IPR000884">
    <property type="entry name" value="TSP1_rpt"/>
</dbReference>
<dbReference type="PROSITE" id="PS50068">
    <property type="entry name" value="LDLRA_2"/>
    <property type="match status" value="1"/>
</dbReference>
<evidence type="ECO:0000256" key="14">
    <source>
        <dbReference type="ARBA" id="ARBA00022859"/>
    </source>
</evidence>
<dbReference type="PRINTS" id="PR01705">
    <property type="entry name" value="TSP1REPEAT"/>
</dbReference>
<evidence type="ECO:0000256" key="7">
    <source>
        <dbReference type="ARBA" id="ARBA00022537"/>
    </source>
</evidence>
<dbReference type="GO" id="GO:0006958">
    <property type="term" value="P:complement activation, classical pathway"/>
    <property type="evidence" value="ECO:0007669"/>
    <property type="project" value="UniProtKB-KW"/>
</dbReference>
<comment type="function">
    <text evidence="22">Component of the membrane attack complex (MAC), a multiprotein complex activated by the complement cascade, which inserts into a target cell membrane and forms a pore, leading to target cell membrane rupture and cell lysis. The MAC is initiated by proteolytic cleavage of C5 into complement C5b in response to the classical, alternative, lectin and GZMK complement pathways. The complement pathways consist in a cascade of proteins that leads to phagocytosis and breakdown of pathogens and signaling that strengthens the adaptive immune system. C7 serves as a membrane anchor. During MAC assembly, associates with C5b and C6 to form the C5b-7 complex, a key lipophilic precursor of the MAC complex, which associates with the outer leaflet and reduces the energy for membrane bending.</text>
</comment>
<dbReference type="AlphaFoldDB" id="A0A8S4BAP3"/>
<dbReference type="SMART" id="SM00032">
    <property type="entry name" value="CCP"/>
    <property type="match status" value="2"/>
</dbReference>
<evidence type="ECO:0000256" key="16">
    <source>
        <dbReference type="ARBA" id="ARBA00023058"/>
    </source>
</evidence>
<keyword evidence="6" id="KW-0245">EGF-like domain</keyword>
<evidence type="ECO:0000256" key="15">
    <source>
        <dbReference type="ARBA" id="ARBA00022875"/>
    </source>
</evidence>
<dbReference type="SUPFAM" id="SSF57535">
    <property type="entry name" value="Complement control module/SCR domain"/>
    <property type="match status" value="2"/>
</dbReference>
<keyword evidence="5" id="KW-0964">Secreted</keyword>
<comment type="similarity">
    <text evidence="3">Belongs to the complement C6/C7/C8/C9 family.</text>
</comment>
<evidence type="ECO:0000259" key="27">
    <source>
        <dbReference type="PROSITE" id="PS50923"/>
    </source>
</evidence>
<dbReference type="InterPro" id="IPR040729">
    <property type="entry name" value="Kazal_3"/>
</dbReference>
<dbReference type="GO" id="GO:0044218">
    <property type="term" value="C:other organism cell membrane"/>
    <property type="evidence" value="ECO:0007669"/>
    <property type="project" value="UniProtKB-KW"/>
</dbReference>
<dbReference type="Gene3D" id="4.10.400.10">
    <property type="entry name" value="Low-density Lipoprotein Receptor"/>
    <property type="match status" value="1"/>
</dbReference>
<evidence type="ECO:0000256" key="5">
    <source>
        <dbReference type="ARBA" id="ARBA00022525"/>
    </source>
</evidence>
<evidence type="ECO:0000256" key="21">
    <source>
        <dbReference type="ARBA" id="ARBA00073222"/>
    </source>
</evidence>
<dbReference type="InterPro" id="IPR036383">
    <property type="entry name" value="TSP1_rpt_sf"/>
</dbReference>
<keyword evidence="16" id="KW-0473">Membrane attack complex</keyword>
<dbReference type="SUPFAM" id="SSF57424">
    <property type="entry name" value="LDL receptor-like module"/>
    <property type="match status" value="1"/>
</dbReference>
<evidence type="ECO:0000256" key="24">
    <source>
        <dbReference type="PROSITE-ProRule" id="PRU00124"/>
    </source>
</evidence>
<dbReference type="SMART" id="SM00209">
    <property type="entry name" value="TSP1"/>
    <property type="match status" value="2"/>
</dbReference>
<feature type="domain" description="MACPF" evidence="28">
    <location>
        <begin position="147"/>
        <end position="471"/>
    </location>
</feature>
<keyword evidence="10" id="KW-0812">Transmembrane</keyword>
<dbReference type="EMBL" id="CAJRST010011112">
    <property type="protein sequence ID" value="CAG5924070.1"/>
    <property type="molecule type" value="Genomic_DNA"/>
</dbReference>
<dbReference type="GO" id="GO:0045087">
    <property type="term" value="P:innate immune response"/>
    <property type="evidence" value="ECO:0007669"/>
    <property type="project" value="UniProtKB-KW"/>
</dbReference>
<dbReference type="Pfam" id="PF00090">
    <property type="entry name" value="TSP_1"/>
    <property type="match status" value="2"/>
</dbReference>
<evidence type="ECO:0000256" key="20">
    <source>
        <dbReference type="ARBA" id="ARBA00023298"/>
    </source>
</evidence>
<dbReference type="InterPro" id="IPR001862">
    <property type="entry name" value="MAC_perforin"/>
</dbReference>
<dbReference type="FunFam" id="2.20.100.10:FF:000001">
    <property type="entry name" value="semaphorin-5A isoform X1"/>
    <property type="match status" value="1"/>
</dbReference>
<dbReference type="Pfam" id="PF21195">
    <property type="entry name" value="EGF_C8A_B_C6"/>
    <property type="match status" value="1"/>
</dbReference>
<evidence type="ECO:0000256" key="19">
    <source>
        <dbReference type="ARBA" id="ARBA00023180"/>
    </source>
</evidence>
<evidence type="ECO:0000256" key="4">
    <source>
        <dbReference type="ARBA" id="ARBA00022452"/>
    </source>
</evidence>
<dbReference type="InterPro" id="IPR002172">
    <property type="entry name" value="LDrepeatLR_classA_rpt"/>
</dbReference>
<keyword evidence="9 25" id="KW-0768">Sushi</keyword>
<dbReference type="InterPro" id="IPR036055">
    <property type="entry name" value="LDL_receptor-like_sf"/>
</dbReference>
<dbReference type="PROSITE" id="PS50092">
    <property type="entry name" value="TSP1"/>
    <property type="match status" value="2"/>
</dbReference>
<feature type="signal peptide" evidence="26">
    <location>
        <begin position="1"/>
        <end position="22"/>
    </location>
</feature>
<keyword evidence="30" id="KW-1185">Reference proteome</keyword>
<comment type="subcellular location">
    <subcellularLocation>
        <location evidence="2">Secreted</location>
    </subcellularLocation>
    <subcellularLocation>
        <location evidence="1">Target cell membrane</location>
        <topology evidence="1">Multi-pass membrane protein</topology>
    </subcellularLocation>
</comment>
<comment type="subunit">
    <text evidence="23">Monomer or dimer; as a C5b-7 complex it can also form multimeric rosettes. Component of the membrane attack complex (MAC), composed of complement C5b, C6, C7, C8A, C8B, C8G and multiple copies of the pore-forming subunit C9.</text>
</comment>
<dbReference type="CDD" id="cd00033">
    <property type="entry name" value="CCP"/>
    <property type="match status" value="2"/>
</dbReference>
<sequence>MKLPFTLCSLLFTLLLYPLLSSQSIAQLGATVLPWLLMLFTTRVFCVERVHCQWGPYGDWFDCDPCTQTQTRSRPIAVYSQFGGNPCDGEATQTRPCQTSQGCPLDQGCGNRFRCRSGKCISKSLKCNGDQDCEEDGQDENDCPGGKFHICEYTIPPPNVQLLGLGYDAVSEKTRASVINSRSYGGQCRPTYSGDHRTIFRLPYSTIQYDFSVKVQNELSDEMFTSTWHYAKDIVNRETVRGTTSGYRNYDFHEKHDKSERYRLLVFKSEIEVAQFQNTSPKNLPISEVFWKALAKLPNVYDYSAYKKILERFGTHYISEGSLGGSFKAIISIDEATENYIATEKYEHRECTKTKRWILFFPLVIEKCVKDDYDRPRDWNKNRNNNVDKVDIVGGEVSHISALEKMDLTDTGTNSELYSNWAESVRSFPLVIKQKLRLLSELVKEVQCAGAKRVYLRRAIHQYLSENHPCHCKPCRNNGLAVMDGNKCKCICKTGTEGLACEKGTEAEGQQGVIHGSWSCWSAWSQCSGGRVSRSRSCSNPFPQNGGQHCIGDSTDTSECDDDELQYLMTMEPQCFGSTLQPSPKCENPPNLINGFIQNPRDFYRVGDRAEFSCTVGFYLVGHGNLECSADQTWSGSLGLCKVSSCKLNSLTQDVIASPFKPLYSIGEKVTLSCPEGRTLEGEATIICDSSLHFSPNPADIRCSEAEAPKPTAPTVQCKVWEKVFKGRCICKRADECSSSLDLCVTTSDGSRFHPISVCKMHVMQCMGKVIEIAEDSRCDWPKRQAEACTNCHMWEKCDDQTNTCRCKDPEDCSNAGLDVCVRVGENATAPTQTMSECEAGLRRCKGETISVVSILPCAS</sequence>
<dbReference type="Pfam" id="PF01823">
    <property type="entry name" value="MACPF"/>
    <property type="match status" value="1"/>
</dbReference>
<dbReference type="SMART" id="SM00457">
    <property type="entry name" value="MACPF"/>
    <property type="match status" value="1"/>
</dbReference>
<dbReference type="OrthoDB" id="504708at2759"/>
<dbReference type="PANTHER" id="PTHR45742:SF2">
    <property type="entry name" value="COMPLEMENT COMPONENT C7"/>
    <property type="match status" value="1"/>
</dbReference>
<dbReference type="Gene3D" id="2.20.100.10">
    <property type="entry name" value="Thrombospondin type-1 (TSP1) repeat"/>
    <property type="match status" value="2"/>
</dbReference>
<dbReference type="SUPFAM" id="SSF82895">
    <property type="entry name" value="TSP-1 type 1 repeat"/>
    <property type="match status" value="2"/>
</dbReference>
<evidence type="ECO:0000256" key="18">
    <source>
        <dbReference type="ARBA" id="ARBA00023157"/>
    </source>
</evidence>
<keyword evidence="15" id="KW-0180">Complement pathway</keyword>
<reference evidence="29" key="1">
    <citation type="submission" date="2021-05" db="EMBL/GenBank/DDBJ databases">
        <authorList>
            <person name="Tigano A."/>
        </authorList>
    </citation>
    <scope>NUCLEOTIDE SEQUENCE</scope>
</reference>
<dbReference type="PANTHER" id="PTHR45742">
    <property type="entry name" value="COMPLEMENT COMPONENT C6"/>
    <property type="match status" value="1"/>
</dbReference>
<evidence type="ECO:0000256" key="10">
    <source>
        <dbReference type="ARBA" id="ARBA00022692"/>
    </source>
</evidence>
<keyword evidence="19" id="KW-0325">Glycoprotein</keyword>
<dbReference type="CDD" id="cd00112">
    <property type="entry name" value="LDLa"/>
    <property type="match status" value="1"/>
</dbReference>
<dbReference type="GO" id="GO:0005579">
    <property type="term" value="C:membrane attack complex"/>
    <property type="evidence" value="ECO:0007669"/>
    <property type="project" value="UniProtKB-KW"/>
</dbReference>
<keyword evidence="7" id="KW-1052">Target cell membrane</keyword>
<evidence type="ECO:0000256" key="13">
    <source>
        <dbReference type="ARBA" id="ARBA00022852"/>
    </source>
</evidence>
<evidence type="ECO:0000256" key="6">
    <source>
        <dbReference type="ARBA" id="ARBA00022536"/>
    </source>
</evidence>
<evidence type="ECO:0000313" key="30">
    <source>
        <dbReference type="Proteomes" id="UP000677803"/>
    </source>
</evidence>
<dbReference type="Gene3D" id="2.10.70.10">
    <property type="entry name" value="Complement Module, domain 1"/>
    <property type="match status" value="2"/>
</dbReference>
<dbReference type="InterPro" id="IPR003884">
    <property type="entry name" value="FacI_MAC"/>
</dbReference>
<keyword evidence="20" id="KW-1053">Target membrane</keyword>
<evidence type="ECO:0000256" key="3">
    <source>
        <dbReference type="ARBA" id="ARBA00009214"/>
    </source>
</evidence>
<evidence type="ECO:0000256" key="17">
    <source>
        <dbReference type="ARBA" id="ARBA00023136"/>
    </source>
</evidence>
<dbReference type="PROSITE" id="PS00279">
    <property type="entry name" value="MACPF_1"/>
    <property type="match status" value="1"/>
</dbReference>
<evidence type="ECO:0000313" key="29">
    <source>
        <dbReference type="EMBL" id="CAG5924070.1"/>
    </source>
</evidence>
<comment type="caution">
    <text evidence="29">The sequence shown here is derived from an EMBL/GenBank/DDBJ whole genome shotgun (WGS) entry which is preliminary data.</text>
</comment>
<evidence type="ECO:0000256" key="12">
    <source>
        <dbReference type="ARBA" id="ARBA00022737"/>
    </source>
</evidence>
<feature type="domain" description="Sushi" evidence="27">
    <location>
        <begin position="644"/>
        <end position="705"/>
    </location>
</feature>
<evidence type="ECO:0000256" key="25">
    <source>
        <dbReference type="PROSITE-ProRule" id="PRU00302"/>
    </source>
</evidence>
<dbReference type="Proteomes" id="UP000677803">
    <property type="component" value="Unassembled WGS sequence"/>
</dbReference>
<accession>A0A8S4BAP3</accession>
<dbReference type="PROSITE" id="PS51412">
    <property type="entry name" value="MACPF_2"/>
    <property type="match status" value="1"/>
</dbReference>